<name>G8Y8G4_PICSO</name>
<feature type="transmembrane region" description="Helical" evidence="2">
    <location>
        <begin position="742"/>
        <end position="766"/>
    </location>
</feature>
<dbReference type="InParanoid" id="G8Y8G4"/>
<feature type="compositionally biased region" description="Low complexity" evidence="1">
    <location>
        <begin position="136"/>
        <end position="148"/>
    </location>
</feature>
<feature type="region of interest" description="Disordered" evidence="1">
    <location>
        <begin position="306"/>
        <end position="350"/>
    </location>
</feature>
<evidence type="ECO:0000256" key="2">
    <source>
        <dbReference type="SAM" id="Phobius"/>
    </source>
</evidence>
<feature type="compositionally biased region" description="Low complexity" evidence="1">
    <location>
        <begin position="262"/>
        <end position="274"/>
    </location>
</feature>
<feature type="compositionally biased region" description="Basic and acidic residues" evidence="1">
    <location>
        <begin position="468"/>
        <end position="488"/>
    </location>
</feature>
<feature type="region of interest" description="Disordered" evidence="1">
    <location>
        <begin position="581"/>
        <end position="638"/>
    </location>
</feature>
<feature type="region of interest" description="Disordered" evidence="1">
    <location>
        <begin position="362"/>
        <end position="391"/>
    </location>
</feature>
<feature type="transmembrane region" description="Helical" evidence="2">
    <location>
        <begin position="683"/>
        <end position="711"/>
    </location>
</feature>
<feature type="compositionally biased region" description="Basic and acidic residues" evidence="1">
    <location>
        <begin position="187"/>
        <end position="206"/>
    </location>
</feature>
<keyword evidence="2" id="KW-1133">Transmembrane helix</keyword>
<dbReference type="EMBL" id="FO082049">
    <property type="protein sequence ID" value="CCE83728.1"/>
    <property type="molecule type" value="Genomic_DNA"/>
</dbReference>
<feature type="compositionally biased region" description="Basic and acidic residues" evidence="1">
    <location>
        <begin position="1"/>
        <end position="25"/>
    </location>
</feature>
<feature type="compositionally biased region" description="Polar residues" evidence="1">
    <location>
        <begin position="247"/>
        <end position="261"/>
    </location>
</feature>
<feature type="region of interest" description="Disordered" evidence="1">
    <location>
        <begin position="1"/>
        <end position="285"/>
    </location>
</feature>
<feature type="compositionally biased region" description="Polar residues" evidence="1">
    <location>
        <begin position="404"/>
        <end position="431"/>
    </location>
</feature>
<dbReference type="STRING" id="559304.G8Y8G4"/>
<feature type="compositionally biased region" description="Acidic residues" evidence="1">
    <location>
        <begin position="210"/>
        <end position="220"/>
    </location>
</feature>
<dbReference type="HOGENOM" id="CLU_323400_0_0_1"/>
<dbReference type="Proteomes" id="UP000005222">
    <property type="component" value="Chromosome L"/>
</dbReference>
<feature type="compositionally biased region" description="Low complexity" evidence="1">
    <location>
        <begin position="613"/>
        <end position="628"/>
    </location>
</feature>
<feature type="compositionally biased region" description="Low complexity" evidence="1">
    <location>
        <begin position="453"/>
        <end position="464"/>
    </location>
</feature>
<feature type="region of interest" description="Disordered" evidence="1">
    <location>
        <begin position="404"/>
        <end position="488"/>
    </location>
</feature>
<feature type="compositionally biased region" description="Polar residues" evidence="1">
    <location>
        <begin position="585"/>
        <end position="608"/>
    </location>
</feature>
<protein>
    <submittedName>
        <fullName evidence="3">Piso0_004314 protein</fullName>
    </submittedName>
</protein>
<dbReference type="Proteomes" id="UP000005222">
    <property type="component" value="Chromosome K"/>
</dbReference>
<keyword evidence="2" id="KW-0472">Membrane</keyword>
<reference evidence="3" key="1">
    <citation type="submission" date="2011-10" db="EMBL/GenBank/DDBJ databases">
        <authorList>
            <person name="Genoscope - CEA"/>
        </authorList>
    </citation>
    <scope>NUCLEOTIDE SEQUENCE</scope>
</reference>
<dbReference type="eggNOG" id="ENOG502RWFX">
    <property type="taxonomic scope" value="Eukaryota"/>
</dbReference>
<organism evidence="3 5">
    <name type="scientific">Pichia sorbitophila (strain ATCC MYA-4447 / BCRC 22081 / CBS 7064 / NBRC 10061 / NRRL Y-12695)</name>
    <name type="common">Hybrid yeast</name>
    <dbReference type="NCBI Taxonomy" id="559304"/>
    <lineage>
        <taxon>Eukaryota</taxon>
        <taxon>Fungi</taxon>
        <taxon>Dikarya</taxon>
        <taxon>Ascomycota</taxon>
        <taxon>Saccharomycotina</taxon>
        <taxon>Pichiomycetes</taxon>
        <taxon>Debaryomycetaceae</taxon>
        <taxon>Millerozyma</taxon>
    </lineage>
</organism>
<keyword evidence="2" id="KW-0812">Transmembrane</keyword>
<accession>G8Y8G4</accession>
<feature type="compositionally biased region" description="Low complexity" evidence="1">
    <location>
        <begin position="41"/>
        <end position="51"/>
    </location>
</feature>
<feature type="compositionally biased region" description="Polar residues" evidence="1">
    <location>
        <begin position="60"/>
        <end position="89"/>
    </location>
</feature>
<evidence type="ECO:0000313" key="4">
    <source>
        <dbReference type="EMBL" id="CCE84759.1"/>
    </source>
</evidence>
<evidence type="ECO:0000313" key="3">
    <source>
        <dbReference type="EMBL" id="CCE83728.1"/>
    </source>
</evidence>
<dbReference type="OrthoDB" id="4096756at2759"/>
<reference evidence="5" key="2">
    <citation type="journal article" date="2012" name="G3 (Bethesda)">
        <title>Pichia sorbitophila, an interspecies yeast hybrid reveals early steps of genome resolution following polyploidization.</title>
        <authorList>
            <person name="Leh Louis V."/>
            <person name="Despons L."/>
            <person name="Friedrich A."/>
            <person name="Martin T."/>
            <person name="Durrens P."/>
            <person name="Casaregola S."/>
            <person name="Neuveglise C."/>
            <person name="Fairhead C."/>
            <person name="Marck C."/>
            <person name="Cruz J.A."/>
            <person name="Straub M.L."/>
            <person name="Kugler V."/>
            <person name="Sacerdot C."/>
            <person name="Uzunov Z."/>
            <person name="Thierry A."/>
            <person name="Weiss S."/>
            <person name="Bleykasten C."/>
            <person name="De Montigny J."/>
            <person name="Jacques N."/>
            <person name="Jung P."/>
            <person name="Lemaire M."/>
            <person name="Mallet S."/>
            <person name="Morel G."/>
            <person name="Richard G.F."/>
            <person name="Sarkar A."/>
            <person name="Savel G."/>
            <person name="Schacherer J."/>
            <person name="Seret M.L."/>
            <person name="Talla E."/>
            <person name="Samson G."/>
            <person name="Jubin C."/>
            <person name="Poulain J."/>
            <person name="Vacherie B."/>
            <person name="Barbe V."/>
            <person name="Pelletier E."/>
            <person name="Sherman D.J."/>
            <person name="Westhof E."/>
            <person name="Weissenbach J."/>
            <person name="Baret P.V."/>
            <person name="Wincker P."/>
            <person name="Gaillardin C."/>
            <person name="Dujon B."/>
            <person name="Souciet J.L."/>
        </authorList>
    </citation>
    <scope>NUCLEOTIDE SEQUENCE [LARGE SCALE GENOMIC DNA]</scope>
    <source>
        <strain evidence="5">ATCC MYA-4447 / BCRC 22081 / CBS 7064 / NBRC 10061 / NRRL Y-12695</strain>
    </source>
</reference>
<sequence length="769" mass="86185">MSDEKGEPSKGRESHFDETIEEGVRFKSPGKQLKNLFKTRSSASSSLESISKQLEHETKLSPTEQTISSYSLHSQAQASSKTSQGSGLNTLLRPKFIKFKHANSPPRKTEDIIPLPATSSNSKTKPTKIEDFADTSSSSGSGALDSSAETQEYDFESINSILQDYEPRITSQTGSGERRKTTNVHPGGREERRERPKTNHSDKHFVFVETLDDSGPSDESAENRNKEQEMYTAPIEQKSSIREADSSSDNNRLRQTPSRSDSNVSSKKTVPSSKSKIDRRKIISTSSNIDVYNITSMSNMTTFVDAEGSQKDSSQQEEDNDTDPRYPDPTISSTTSPVRDSPGTHHDSIDAQDIGSRISLKLASDHDSQSRPISGSIISTLSRGPNKERESKSFTEANFGFMNRNSNYVQSGTSSKPVTGSSDNTIPTDQKQQQRKNSRYFDEAVKTSPNRTSLSSGELLSKLETFLEDSRSDSEKNTRDEDKEEDRDLQYKRLSTNLVAGLDSRTDLPIVVYKVETTPKSNEPDSARNEKPINSRLQSIMDLHNSSSESEKSLSRAQSRIRGTISHESFGNYYNGSSDDFDAQTAPSMSHYGSIQNKDPKVNFSSKIQRPPSIHSSQDSLSRQSSHRNMFNEPSHDHFSSNAYDLEKTPFDTSYGTNQKQYDKYDFNYGTFTFPNQIGKKSYYSFTLFMFMMLMGLIVPPIYALVTFGFFDNYRYDYRTPEHLLVNRVNNYKSFSTTQKMISFGVGLSWLCIAIAMLVVGITIGIKNE</sequence>
<evidence type="ECO:0000256" key="1">
    <source>
        <dbReference type="SAM" id="MobiDB-lite"/>
    </source>
</evidence>
<feature type="compositionally biased region" description="Polar residues" evidence="1">
    <location>
        <begin position="370"/>
        <end position="383"/>
    </location>
</feature>
<dbReference type="AlphaFoldDB" id="G8Y8G4"/>
<proteinExistence type="predicted"/>
<gene>
    <name evidence="3" type="primary">Piso0_004314</name>
    <name evidence="3" type="ORF">GNLVRS01_PISO0K14156g</name>
    <name evidence="4" type="ORF">GNLVRS01_PISO0L14157g</name>
</gene>
<evidence type="ECO:0000313" key="5">
    <source>
        <dbReference type="Proteomes" id="UP000005222"/>
    </source>
</evidence>
<keyword evidence="5" id="KW-1185">Reference proteome</keyword>
<dbReference type="EMBL" id="FO082048">
    <property type="protein sequence ID" value="CCE84759.1"/>
    <property type="molecule type" value="Genomic_DNA"/>
</dbReference>